<accession>A0A150JTB7</accession>
<evidence type="ECO:0000313" key="1">
    <source>
        <dbReference type="EMBL" id="KYC60550.1"/>
    </source>
</evidence>
<dbReference type="PATRIC" id="fig|1398.26.peg.820"/>
<dbReference type="AlphaFoldDB" id="A0A150JTB7"/>
<organism evidence="1 2">
    <name type="scientific">Heyndrickxia coagulans</name>
    <name type="common">Weizmannia coagulans</name>
    <dbReference type="NCBI Taxonomy" id="1398"/>
    <lineage>
        <taxon>Bacteria</taxon>
        <taxon>Bacillati</taxon>
        <taxon>Bacillota</taxon>
        <taxon>Bacilli</taxon>
        <taxon>Bacillales</taxon>
        <taxon>Bacillaceae</taxon>
        <taxon>Heyndrickxia</taxon>
    </lineage>
</organism>
<name>A0A150JTB7_HEYCO</name>
<dbReference type="Proteomes" id="UP000075288">
    <property type="component" value="Unassembled WGS sequence"/>
</dbReference>
<gene>
    <name evidence="1" type="ORF">B4098_0606</name>
</gene>
<comment type="caution">
    <text evidence="1">The sequence shown here is derived from an EMBL/GenBank/DDBJ whole genome shotgun (WGS) entry which is preliminary data.</text>
</comment>
<reference evidence="1 2" key="1">
    <citation type="submission" date="2016-01" db="EMBL/GenBank/DDBJ databases">
        <title>Genome Sequences of Twelve Sporeforming Bacillus Species Isolated from Foods.</title>
        <authorList>
            <person name="Berendsen E.M."/>
            <person name="Wells-Bennik M.H."/>
            <person name="Krawcyk A.O."/>
            <person name="De Jong A."/>
            <person name="Holsappel S."/>
            <person name="Eijlander R.T."/>
            <person name="Kuipers O.P."/>
        </authorList>
    </citation>
    <scope>NUCLEOTIDE SEQUENCE [LARGE SCALE GENOMIC DNA]</scope>
    <source>
        <strain evidence="1 2">B4098</strain>
    </source>
</reference>
<dbReference type="EMBL" id="LQYG01000092">
    <property type="protein sequence ID" value="KYC60550.1"/>
    <property type="molecule type" value="Genomic_DNA"/>
</dbReference>
<evidence type="ECO:0000313" key="2">
    <source>
        <dbReference type="Proteomes" id="UP000075288"/>
    </source>
</evidence>
<sequence length="45" mass="5152">MLAAVCCKSLERLPGRHMLFEKNREICGLFTGIEKYTAKNQGEHK</sequence>
<protein>
    <submittedName>
        <fullName evidence="1">Uncharacterized protein</fullName>
    </submittedName>
</protein>
<proteinExistence type="predicted"/>